<name>A0A4Z0BKN4_9BURK</name>
<proteinExistence type="predicted"/>
<dbReference type="RefSeq" id="WP_135285805.1">
    <property type="nucleotide sequence ID" value="NZ_SMLL01000005.1"/>
</dbReference>
<gene>
    <name evidence="2" type="ORF">EZ242_14095</name>
</gene>
<dbReference type="Gene3D" id="3.20.20.80">
    <property type="entry name" value="Glycosidases"/>
    <property type="match status" value="1"/>
</dbReference>
<protein>
    <recommendedName>
        <fullName evidence="1">GH18 domain-containing protein</fullName>
    </recommendedName>
</protein>
<dbReference type="InterPro" id="IPR017853">
    <property type="entry name" value="GH"/>
</dbReference>
<dbReference type="PROSITE" id="PS51910">
    <property type="entry name" value="GH18_2"/>
    <property type="match status" value="1"/>
</dbReference>
<dbReference type="AlphaFoldDB" id="A0A4Z0BKN4"/>
<keyword evidence="3" id="KW-1185">Reference proteome</keyword>
<accession>A0A4Z0BKN4</accession>
<organism evidence="2 3">
    <name type="scientific">Ramlibacter rhizophilus</name>
    <dbReference type="NCBI Taxonomy" id="1781167"/>
    <lineage>
        <taxon>Bacteria</taxon>
        <taxon>Pseudomonadati</taxon>
        <taxon>Pseudomonadota</taxon>
        <taxon>Betaproteobacteria</taxon>
        <taxon>Burkholderiales</taxon>
        <taxon>Comamonadaceae</taxon>
        <taxon>Ramlibacter</taxon>
    </lineage>
</organism>
<dbReference type="Proteomes" id="UP000297564">
    <property type="component" value="Unassembled WGS sequence"/>
</dbReference>
<dbReference type="OrthoDB" id="99456at2"/>
<sequence length="335" mass="35671">MNRRLFLHTGSAAAVFTLTACGGGGGGALGVETVGSAVPVTPVDSGPQPVTPSAAAVESVAAKGLPDKILGCYYTTWDTGRFKITDVPVEFNVIYLFHAKPESRGSDGSYNNGGNGAFFFEHYDAVKPEQIQACRARGQRVILTAGGAQAGYAWDNRTKSTNFVESIKVMYARLGGFDGLDFNNFEAHILSAGNVAAVSTEMVWIASQLKALYGSEFAITAPPQPNSPEQQRLMADMAKAGVLDYAGPQFYDWSGFNAPGYIKGRVDTWVGLLGDKRTVVGLSANYSNGPSMADCLREWDAAKAAHPGLRGMFCWSAQTQLAGGNAWAKEMAKRL</sequence>
<dbReference type="EMBL" id="SMLL01000005">
    <property type="protein sequence ID" value="TFY98654.1"/>
    <property type="molecule type" value="Genomic_DNA"/>
</dbReference>
<feature type="domain" description="GH18" evidence="1">
    <location>
        <begin position="68"/>
        <end position="335"/>
    </location>
</feature>
<evidence type="ECO:0000313" key="3">
    <source>
        <dbReference type="Proteomes" id="UP000297564"/>
    </source>
</evidence>
<comment type="caution">
    <text evidence="2">The sequence shown here is derived from an EMBL/GenBank/DDBJ whole genome shotgun (WGS) entry which is preliminary data.</text>
</comment>
<evidence type="ECO:0000313" key="2">
    <source>
        <dbReference type="EMBL" id="TFY98654.1"/>
    </source>
</evidence>
<dbReference type="PROSITE" id="PS51257">
    <property type="entry name" value="PROKAR_LIPOPROTEIN"/>
    <property type="match status" value="1"/>
</dbReference>
<reference evidence="2 3" key="1">
    <citation type="submission" date="2019-03" db="EMBL/GenBank/DDBJ databases">
        <title>Ramlibacter rhizophilus CCTCC AB2015357, whole genome shotgun sequence.</title>
        <authorList>
            <person name="Zhang X."/>
            <person name="Feng G."/>
            <person name="Zhu H."/>
        </authorList>
    </citation>
    <scope>NUCLEOTIDE SEQUENCE [LARGE SCALE GENOMIC DNA]</scope>
    <source>
        <strain evidence="2 3">CCTCC AB2015357</strain>
    </source>
</reference>
<dbReference type="InterPro" id="IPR001223">
    <property type="entry name" value="Glyco_hydro18_cat"/>
</dbReference>
<evidence type="ECO:0000259" key="1">
    <source>
        <dbReference type="PROSITE" id="PS51910"/>
    </source>
</evidence>
<dbReference type="GO" id="GO:0005975">
    <property type="term" value="P:carbohydrate metabolic process"/>
    <property type="evidence" value="ECO:0007669"/>
    <property type="project" value="InterPro"/>
</dbReference>
<dbReference type="SUPFAM" id="SSF51445">
    <property type="entry name" value="(Trans)glycosidases"/>
    <property type="match status" value="1"/>
</dbReference>